<dbReference type="EMBL" id="MLJW01000765">
    <property type="protein sequence ID" value="OIQ82809.1"/>
    <property type="molecule type" value="Genomic_DNA"/>
</dbReference>
<proteinExistence type="predicted"/>
<keyword evidence="1" id="KW-0472">Membrane</keyword>
<evidence type="ECO:0000256" key="1">
    <source>
        <dbReference type="SAM" id="Phobius"/>
    </source>
</evidence>
<comment type="caution">
    <text evidence="2">The sequence shown here is derived from an EMBL/GenBank/DDBJ whole genome shotgun (WGS) entry which is preliminary data.</text>
</comment>
<organism evidence="2">
    <name type="scientific">mine drainage metagenome</name>
    <dbReference type="NCBI Taxonomy" id="410659"/>
    <lineage>
        <taxon>unclassified sequences</taxon>
        <taxon>metagenomes</taxon>
        <taxon>ecological metagenomes</taxon>
    </lineage>
</organism>
<dbReference type="AlphaFoldDB" id="A0A1J5QGZ5"/>
<keyword evidence="1" id="KW-1133">Transmembrane helix</keyword>
<reference evidence="2" key="1">
    <citation type="submission" date="2016-10" db="EMBL/GenBank/DDBJ databases">
        <title>Sequence of Gallionella enrichment culture.</title>
        <authorList>
            <person name="Poehlein A."/>
            <person name="Muehling M."/>
            <person name="Daniel R."/>
        </authorList>
    </citation>
    <scope>NUCLEOTIDE SEQUENCE</scope>
</reference>
<protein>
    <submittedName>
        <fullName evidence="2">Uncharacterized protein</fullName>
    </submittedName>
</protein>
<keyword evidence="1" id="KW-0812">Transmembrane</keyword>
<accession>A0A1J5QGZ5</accession>
<feature type="transmembrane region" description="Helical" evidence="1">
    <location>
        <begin position="46"/>
        <end position="68"/>
    </location>
</feature>
<sequence length="76" mass="8026">MPTTAWILLTGYLATTRRLIGDRARSIRTGADHTGANDAGSNTLELVIIVLGLIAVATLLVVAITAAVTRRVNQIN</sequence>
<evidence type="ECO:0000313" key="2">
    <source>
        <dbReference type="EMBL" id="OIQ82809.1"/>
    </source>
</evidence>
<gene>
    <name evidence="2" type="ORF">GALL_354060</name>
</gene>
<name>A0A1J5QGZ5_9ZZZZ</name>